<evidence type="ECO:0000256" key="11">
    <source>
        <dbReference type="ARBA" id="ARBA00022840"/>
    </source>
</evidence>
<keyword evidence="12" id="KW-0511">Multifunctional enzyme</keyword>
<feature type="domain" description="Riboflavin kinase" evidence="16">
    <location>
        <begin position="187"/>
        <end position="312"/>
    </location>
</feature>
<comment type="catalytic activity">
    <reaction evidence="13 15">
        <text>riboflavin + ATP = FMN + ADP + H(+)</text>
        <dbReference type="Rhea" id="RHEA:14357"/>
        <dbReference type="ChEBI" id="CHEBI:15378"/>
        <dbReference type="ChEBI" id="CHEBI:30616"/>
        <dbReference type="ChEBI" id="CHEBI:57986"/>
        <dbReference type="ChEBI" id="CHEBI:58210"/>
        <dbReference type="ChEBI" id="CHEBI:456216"/>
        <dbReference type="EC" id="2.7.1.26"/>
    </reaction>
</comment>
<evidence type="ECO:0000256" key="1">
    <source>
        <dbReference type="ARBA" id="ARBA00002121"/>
    </source>
</evidence>
<dbReference type="GO" id="GO:0005524">
    <property type="term" value="F:ATP binding"/>
    <property type="evidence" value="ECO:0007669"/>
    <property type="project" value="UniProtKB-UniRule"/>
</dbReference>
<keyword evidence="7 15" id="KW-0548">Nucleotidyltransferase</keyword>
<name>A0A838CQ29_9BACI</name>
<dbReference type="UniPathway" id="UPA00276">
    <property type="reaction ID" value="UER00406"/>
</dbReference>
<keyword evidence="18" id="KW-1185">Reference proteome</keyword>
<dbReference type="InterPro" id="IPR014729">
    <property type="entry name" value="Rossmann-like_a/b/a_fold"/>
</dbReference>
<dbReference type="SUPFAM" id="SSF82114">
    <property type="entry name" value="Riboflavin kinase-like"/>
    <property type="match status" value="1"/>
</dbReference>
<dbReference type="InterPro" id="IPR015864">
    <property type="entry name" value="FAD_synthase"/>
</dbReference>
<comment type="pathway">
    <text evidence="2 15">Cofactor biosynthesis; FAD biosynthesis; FAD from FMN: step 1/1.</text>
</comment>
<dbReference type="GO" id="GO:0008531">
    <property type="term" value="F:riboflavin kinase activity"/>
    <property type="evidence" value="ECO:0007669"/>
    <property type="project" value="UniProtKB-UniRule"/>
</dbReference>
<dbReference type="Gene3D" id="2.40.30.30">
    <property type="entry name" value="Riboflavin kinase-like"/>
    <property type="match status" value="1"/>
</dbReference>
<comment type="caution">
    <text evidence="17">The sequence shown here is derived from an EMBL/GenBank/DDBJ whole genome shotgun (WGS) entry which is preliminary data.</text>
</comment>
<dbReference type="InterPro" id="IPR023468">
    <property type="entry name" value="Riboflavin_kinase"/>
</dbReference>
<dbReference type="PIRSF" id="PIRSF004491">
    <property type="entry name" value="FAD_Synth"/>
    <property type="match status" value="1"/>
</dbReference>
<dbReference type="GO" id="GO:0009231">
    <property type="term" value="P:riboflavin biosynthetic process"/>
    <property type="evidence" value="ECO:0007669"/>
    <property type="project" value="InterPro"/>
</dbReference>
<dbReference type="SMART" id="SM00904">
    <property type="entry name" value="Flavokinase"/>
    <property type="match status" value="1"/>
</dbReference>
<dbReference type="AlphaFoldDB" id="A0A838CQ29"/>
<dbReference type="Proteomes" id="UP000571017">
    <property type="component" value="Unassembled WGS sequence"/>
</dbReference>
<accession>A0A838CQ29</accession>
<comment type="function">
    <text evidence="1">Catalyzes the phosphorylation of riboflavin to FMN followed by the adenylation of FMN to FAD.</text>
</comment>
<dbReference type="NCBIfam" id="NF004160">
    <property type="entry name" value="PRK05627.1-3"/>
    <property type="match status" value="1"/>
</dbReference>
<evidence type="ECO:0000256" key="13">
    <source>
        <dbReference type="ARBA" id="ARBA00047880"/>
    </source>
</evidence>
<evidence type="ECO:0000256" key="7">
    <source>
        <dbReference type="ARBA" id="ARBA00022695"/>
    </source>
</evidence>
<evidence type="ECO:0000313" key="17">
    <source>
        <dbReference type="EMBL" id="MBA2174064.1"/>
    </source>
</evidence>
<evidence type="ECO:0000256" key="3">
    <source>
        <dbReference type="ARBA" id="ARBA00005201"/>
    </source>
</evidence>
<evidence type="ECO:0000256" key="5">
    <source>
        <dbReference type="ARBA" id="ARBA00022643"/>
    </source>
</evidence>
<evidence type="ECO:0000259" key="16">
    <source>
        <dbReference type="SMART" id="SM00904"/>
    </source>
</evidence>
<keyword evidence="8 15" id="KW-0547">Nucleotide-binding</keyword>
<dbReference type="SUPFAM" id="SSF52374">
    <property type="entry name" value="Nucleotidylyl transferase"/>
    <property type="match status" value="1"/>
</dbReference>
<evidence type="ECO:0000256" key="4">
    <source>
        <dbReference type="ARBA" id="ARBA00022630"/>
    </source>
</evidence>
<sequence>MRVKTFRLSQSSAHGLRTIEPSVAAVGFFDGVHQGHQAVITKAKEKAASMNTKSAVMTFDPHPSVVLKKGKVHAHYITPLREKEEILDSMGIDYLFVVTFDQALAQLSPQQFVDDFFVGLNVQHVVAGFDFTFGHKGKGNMEQLPELSQGRFSQTVIPKVEKTEDKISSTRIRAVLDQGKVDEAIELLGRPYVMQGIVVNGERRGRTIGYPTANIDVEHDYYVPKIGVYAVIIHVNGHSYPGMANLGVKPTFEGDREPNLEVHLFDFDQDLYGKQVRVEFHVMVREEKRFDGVDALKNQLADDESQIRHFFA</sequence>
<dbReference type="GO" id="GO:0006747">
    <property type="term" value="P:FAD biosynthetic process"/>
    <property type="evidence" value="ECO:0007669"/>
    <property type="project" value="UniProtKB-UniRule"/>
</dbReference>
<keyword evidence="11 15" id="KW-0067">ATP-binding</keyword>
<dbReference type="Pfam" id="PF01687">
    <property type="entry name" value="Flavokinase"/>
    <property type="match status" value="1"/>
</dbReference>
<evidence type="ECO:0000313" key="18">
    <source>
        <dbReference type="Proteomes" id="UP000571017"/>
    </source>
</evidence>
<dbReference type="Pfam" id="PF06574">
    <property type="entry name" value="FAD_syn"/>
    <property type="match status" value="1"/>
</dbReference>
<organism evidence="17 18">
    <name type="scientific">Halobacillus locisalis</name>
    <dbReference type="NCBI Taxonomy" id="220753"/>
    <lineage>
        <taxon>Bacteria</taxon>
        <taxon>Bacillati</taxon>
        <taxon>Bacillota</taxon>
        <taxon>Bacilli</taxon>
        <taxon>Bacillales</taxon>
        <taxon>Bacillaceae</taxon>
        <taxon>Halobacillus</taxon>
    </lineage>
</organism>
<dbReference type="EC" id="2.7.7.2" evidence="15"/>
<dbReference type="UniPathway" id="UPA00277">
    <property type="reaction ID" value="UER00407"/>
</dbReference>
<dbReference type="FunFam" id="3.40.50.620:FF:000021">
    <property type="entry name" value="Riboflavin biosynthesis protein"/>
    <property type="match status" value="1"/>
</dbReference>
<evidence type="ECO:0000256" key="12">
    <source>
        <dbReference type="ARBA" id="ARBA00023268"/>
    </source>
</evidence>
<gene>
    <name evidence="17" type="ORF">H0266_04025</name>
</gene>
<dbReference type="GO" id="GO:0009398">
    <property type="term" value="P:FMN biosynthetic process"/>
    <property type="evidence" value="ECO:0007669"/>
    <property type="project" value="UniProtKB-UniRule"/>
</dbReference>
<evidence type="ECO:0000256" key="14">
    <source>
        <dbReference type="ARBA" id="ARBA00049494"/>
    </source>
</evidence>
<keyword evidence="10 15" id="KW-0274">FAD</keyword>
<dbReference type="Gene3D" id="3.40.50.620">
    <property type="entry name" value="HUPs"/>
    <property type="match status" value="1"/>
</dbReference>
<proteinExistence type="inferred from homology"/>
<reference evidence="17 18" key="1">
    <citation type="journal article" date="2004" name="Extremophiles">
        <title>Halobacillus locisalis sp. nov., a halophilic bacterium isolated from a marine solar saltern of the Yellow Sea in Korea.</title>
        <authorList>
            <person name="Yoon J.H."/>
            <person name="Kang K.H."/>
            <person name="Oh T.K."/>
            <person name="Park Y.H."/>
        </authorList>
    </citation>
    <scope>NUCLEOTIDE SEQUENCE [LARGE SCALE GENOMIC DNA]</scope>
    <source>
        <strain evidence="17 18">KCTC 3788</strain>
    </source>
</reference>
<dbReference type="InterPro" id="IPR002606">
    <property type="entry name" value="Riboflavin_kinase_bac"/>
</dbReference>
<evidence type="ECO:0000256" key="6">
    <source>
        <dbReference type="ARBA" id="ARBA00022679"/>
    </source>
</evidence>
<dbReference type="NCBIfam" id="NF004162">
    <property type="entry name" value="PRK05627.1-5"/>
    <property type="match status" value="1"/>
</dbReference>
<dbReference type="PANTHER" id="PTHR22749:SF6">
    <property type="entry name" value="RIBOFLAVIN KINASE"/>
    <property type="match status" value="1"/>
</dbReference>
<keyword evidence="9 15" id="KW-0418">Kinase</keyword>
<keyword evidence="5 15" id="KW-0288">FMN</keyword>
<dbReference type="EMBL" id="JACEFG010000001">
    <property type="protein sequence ID" value="MBA2174064.1"/>
    <property type="molecule type" value="Genomic_DNA"/>
</dbReference>
<dbReference type="GO" id="GO:0003919">
    <property type="term" value="F:FMN adenylyltransferase activity"/>
    <property type="evidence" value="ECO:0007669"/>
    <property type="project" value="UniProtKB-UniRule"/>
</dbReference>
<evidence type="ECO:0000256" key="2">
    <source>
        <dbReference type="ARBA" id="ARBA00004726"/>
    </source>
</evidence>
<dbReference type="PANTHER" id="PTHR22749">
    <property type="entry name" value="RIBOFLAVIN KINASE/FMN ADENYLYLTRANSFERASE"/>
    <property type="match status" value="1"/>
</dbReference>
<dbReference type="FunFam" id="2.40.30.30:FF:000003">
    <property type="entry name" value="Riboflavin biosynthesis protein"/>
    <property type="match status" value="1"/>
</dbReference>
<dbReference type="EC" id="2.7.1.26" evidence="15"/>
<dbReference type="InterPro" id="IPR015865">
    <property type="entry name" value="Riboflavin_kinase_bac/euk"/>
</dbReference>
<evidence type="ECO:0000256" key="10">
    <source>
        <dbReference type="ARBA" id="ARBA00022827"/>
    </source>
</evidence>
<dbReference type="NCBIfam" id="TIGR00083">
    <property type="entry name" value="ribF"/>
    <property type="match status" value="1"/>
</dbReference>
<keyword evidence="4 15" id="KW-0285">Flavoprotein</keyword>
<comment type="pathway">
    <text evidence="3 15">Cofactor biosynthesis; FMN biosynthesis; FMN from riboflavin (ATP route): step 1/1.</text>
</comment>
<dbReference type="InterPro" id="IPR023465">
    <property type="entry name" value="Riboflavin_kinase_dom_sf"/>
</dbReference>
<evidence type="ECO:0000256" key="9">
    <source>
        <dbReference type="ARBA" id="ARBA00022777"/>
    </source>
</evidence>
<protein>
    <recommendedName>
        <fullName evidence="15">Riboflavin biosynthesis protein</fullName>
    </recommendedName>
    <domain>
        <recommendedName>
            <fullName evidence="15">Riboflavin kinase</fullName>
            <ecNumber evidence="15">2.7.1.26</ecNumber>
        </recommendedName>
        <alternativeName>
            <fullName evidence="15">Flavokinase</fullName>
        </alternativeName>
    </domain>
    <domain>
        <recommendedName>
            <fullName evidence="15">FMN adenylyltransferase</fullName>
            <ecNumber evidence="15">2.7.7.2</ecNumber>
        </recommendedName>
        <alternativeName>
            <fullName evidence="15">FAD pyrophosphorylase</fullName>
        </alternativeName>
        <alternativeName>
            <fullName evidence="15">FAD synthase</fullName>
        </alternativeName>
    </domain>
</protein>
<comment type="similarity">
    <text evidence="15">Belongs to the ribF family.</text>
</comment>
<dbReference type="CDD" id="cd02064">
    <property type="entry name" value="FAD_synthetase_N"/>
    <property type="match status" value="1"/>
</dbReference>
<evidence type="ECO:0000256" key="15">
    <source>
        <dbReference type="PIRNR" id="PIRNR004491"/>
    </source>
</evidence>
<comment type="catalytic activity">
    <reaction evidence="14 15">
        <text>FMN + ATP + H(+) = FAD + diphosphate</text>
        <dbReference type="Rhea" id="RHEA:17237"/>
        <dbReference type="ChEBI" id="CHEBI:15378"/>
        <dbReference type="ChEBI" id="CHEBI:30616"/>
        <dbReference type="ChEBI" id="CHEBI:33019"/>
        <dbReference type="ChEBI" id="CHEBI:57692"/>
        <dbReference type="ChEBI" id="CHEBI:58210"/>
        <dbReference type="EC" id="2.7.7.2"/>
    </reaction>
</comment>
<keyword evidence="6 15" id="KW-0808">Transferase</keyword>
<evidence type="ECO:0000256" key="8">
    <source>
        <dbReference type="ARBA" id="ARBA00022741"/>
    </source>
</evidence>